<dbReference type="CDD" id="cd00055">
    <property type="entry name" value="EGF_Lam"/>
    <property type="match status" value="2"/>
</dbReference>
<dbReference type="PROSITE" id="PS01248">
    <property type="entry name" value="EGF_LAM_1"/>
    <property type="match status" value="1"/>
</dbReference>
<dbReference type="InterPro" id="IPR050372">
    <property type="entry name" value="Neurexin-related_CASP"/>
</dbReference>
<keyword evidence="9" id="KW-0325">Glycoprotein</keyword>
<dbReference type="InterPro" id="IPR001791">
    <property type="entry name" value="Laminin_G"/>
</dbReference>
<proteinExistence type="predicted"/>
<evidence type="ECO:0000256" key="3">
    <source>
        <dbReference type="ARBA" id="ARBA00022530"/>
    </source>
</evidence>
<dbReference type="InterPro" id="IPR056863">
    <property type="entry name" value="LMN_ATRN_NET-like_EGF"/>
</dbReference>
<dbReference type="FunFam" id="2.60.120.200:FF:000150">
    <property type="entry name" value="Laminin subunit alpha 5"/>
    <property type="match status" value="1"/>
</dbReference>
<dbReference type="InterPro" id="IPR010307">
    <property type="entry name" value="Laminin_dom_II"/>
</dbReference>
<evidence type="ECO:0000256" key="13">
    <source>
        <dbReference type="SAM" id="MobiDB-lite"/>
    </source>
</evidence>
<keyword evidence="7" id="KW-0130">Cell adhesion</keyword>
<dbReference type="PROSITE" id="PS50025">
    <property type="entry name" value="LAM_G_DOMAIN"/>
    <property type="match status" value="4"/>
</dbReference>
<keyword evidence="2" id="KW-0964">Secreted</keyword>
<feature type="domain" description="Laminin EGF-like" evidence="15">
    <location>
        <begin position="125"/>
        <end position="177"/>
    </location>
</feature>
<feature type="domain" description="Laminin G" evidence="14">
    <location>
        <begin position="955"/>
        <end position="1098"/>
    </location>
</feature>
<comment type="subcellular location">
    <subcellularLocation>
        <location evidence="1">Secreted</location>
        <location evidence="1">Extracellular space</location>
        <location evidence="1">Extracellular matrix</location>
        <location evidence="1">Basement membrane</location>
    </subcellularLocation>
</comment>
<evidence type="ECO:0000313" key="17">
    <source>
        <dbReference type="Proteomes" id="UP000694396"/>
    </source>
</evidence>
<evidence type="ECO:0000256" key="6">
    <source>
        <dbReference type="ARBA" id="ARBA00022869"/>
    </source>
</evidence>
<reference evidence="16" key="2">
    <citation type="submission" date="2025-09" db="UniProtKB">
        <authorList>
            <consortium name="Ensembl"/>
        </authorList>
    </citation>
    <scope>IDENTIFICATION</scope>
</reference>
<feature type="disulfide bond" evidence="11">
    <location>
        <begin position="97"/>
        <end position="106"/>
    </location>
</feature>
<feature type="disulfide bond" evidence="11">
    <location>
        <begin position="148"/>
        <end position="157"/>
    </location>
</feature>
<reference evidence="16" key="1">
    <citation type="submission" date="2025-08" db="UniProtKB">
        <authorList>
            <consortium name="Ensembl"/>
        </authorList>
    </citation>
    <scope>IDENTIFICATION</scope>
</reference>
<evidence type="ECO:0000256" key="11">
    <source>
        <dbReference type="PROSITE-ProRule" id="PRU00460"/>
    </source>
</evidence>
<evidence type="ECO:0000256" key="1">
    <source>
        <dbReference type="ARBA" id="ARBA00004302"/>
    </source>
</evidence>
<dbReference type="GO" id="GO:0007155">
    <property type="term" value="P:cell adhesion"/>
    <property type="evidence" value="ECO:0007669"/>
    <property type="project" value="UniProtKB-KW"/>
</dbReference>
<dbReference type="InterPro" id="IPR013320">
    <property type="entry name" value="ConA-like_dom_sf"/>
</dbReference>
<evidence type="ECO:0000256" key="4">
    <source>
        <dbReference type="ARBA" id="ARBA00022729"/>
    </source>
</evidence>
<feature type="coiled-coil region" evidence="12">
    <location>
        <begin position="695"/>
        <end position="742"/>
    </location>
</feature>
<comment type="caution">
    <text evidence="11">Lacks conserved residue(s) required for the propagation of feature annotation.</text>
</comment>
<evidence type="ECO:0000256" key="5">
    <source>
        <dbReference type="ARBA" id="ARBA00022737"/>
    </source>
</evidence>
<evidence type="ECO:0000256" key="12">
    <source>
        <dbReference type="SAM" id="Coils"/>
    </source>
</evidence>
<evidence type="ECO:0000256" key="9">
    <source>
        <dbReference type="ARBA" id="ARBA00023180"/>
    </source>
</evidence>
<keyword evidence="6" id="KW-0084">Basement membrane</keyword>
<dbReference type="SUPFAM" id="SSF57196">
    <property type="entry name" value="EGF/Laminin"/>
    <property type="match status" value="2"/>
</dbReference>
<dbReference type="Gene3D" id="2.10.25.10">
    <property type="entry name" value="Laminin"/>
    <property type="match status" value="2"/>
</dbReference>
<dbReference type="Pfam" id="PF06009">
    <property type="entry name" value="Laminin_II"/>
    <property type="match status" value="1"/>
</dbReference>
<protein>
    <recommendedName>
        <fullName evidence="18">Laminin subunit alpha 3</fullName>
    </recommendedName>
</protein>
<evidence type="ECO:0000256" key="2">
    <source>
        <dbReference type="ARBA" id="ARBA00022525"/>
    </source>
</evidence>
<feature type="domain" description="Laminin G" evidence="14">
    <location>
        <begin position="746"/>
        <end position="948"/>
    </location>
</feature>
<dbReference type="SUPFAM" id="SSF49899">
    <property type="entry name" value="Concanavalin A-like lectins/glucanases"/>
    <property type="match status" value="4"/>
</dbReference>
<dbReference type="GO" id="GO:0045995">
    <property type="term" value="P:regulation of embryonic development"/>
    <property type="evidence" value="ECO:0007669"/>
    <property type="project" value="InterPro"/>
</dbReference>
<keyword evidence="8 11" id="KW-1015">Disulfide bond</keyword>
<feature type="domain" description="Laminin G" evidence="14">
    <location>
        <begin position="1373"/>
        <end position="1506"/>
    </location>
</feature>
<dbReference type="FunFam" id="2.10.25.10:FF:000033">
    <property type="entry name" value="Laminin subunit alpha 2"/>
    <property type="match status" value="1"/>
</dbReference>
<evidence type="ECO:0000256" key="7">
    <source>
        <dbReference type="ARBA" id="ARBA00022889"/>
    </source>
</evidence>
<dbReference type="Pfam" id="PF00053">
    <property type="entry name" value="EGF_laminin"/>
    <property type="match status" value="1"/>
</dbReference>
<keyword evidence="17" id="KW-1185">Reference proteome</keyword>
<dbReference type="GO" id="GO:0030334">
    <property type="term" value="P:regulation of cell migration"/>
    <property type="evidence" value="ECO:0007669"/>
    <property type="project" value="InterPro"/>
</dbReference>
<accession>A0A8C3XFQ0</accession>
<organism evidence="16 17">
    <name type="scientific">Cyanoderma ruficeps</name>
    <name type="common">rufous-capped babbler</name>
    <dbReference type="NCBI Taxonomy" id="181631"/>
    <lineage>
        <taxon>Eukaryota</taxon>
        <taxon>Metazoa</taxon>
        <taxon>Chordata</taxon>
        <taxon>Craniata</taxon>
        <taxon>Vertebrata</taxon>
        <taxon>Euteleostomi</taxon>
        <taxon>Archelosauria</taxon>
        <taxon>Archosauria</taxon>
        <taxon>Dinosauria</taxon>
        <taxon>Saurischia</taxon>
        <taxon>Theropoda</taxon>
        <taxon>Coelurosauria</taxon>
        <taxon>Aves</taxon>
        <taxon>Neognathae</taxon>
        <taxon>Neoaves</taxon>
        <taxon>Telluraves</taxon>
        <taxon>Australaves</taxon>
        <taxon>Passeriformes</taxon>
        <taxon>Sylvioidea</taxon>
        <taxon>Timaliidae</taxon>
        <taxon>Cyanoderma</taxon>
    </lineage>
</organism>
<feature type="domain" description="Laminin EGF-like" evidence="15">
    <location>
        <begin position="78"/>
        <end position="124"/>
    </location>
</feature>
<keyword evidence="12" id="KW-0175">Coiled coil</keyword>
<dbReference type="GO" id="GO:0016020">
    <property type="term" value="C:membrane"/>
    <property type="evidence" value="ECO:0007669"/>
    <property type="project" value="UniProtKB-SubCell"/>
</dbReference>
<feature type="coiled-coil region" evidence="12">
    <location>
        <begin position="251"/>
        <end position="299"/>
    </location>
</feature>
<dbReference type="GO" id="GO:0005576">
    <property type="term" value="C:extracellular region"/>
    <property type="evidence" value="ECO:0007669"/>
    <property type="project" value="UniProtKB-ARBA"/>
</dbReference>
<dbReference type="Ensembl" id="ENSCRFT00000017013.1">
    <property type="protein sequence ID" value="ENSCRFP00000016439.1"/>
    <property type="gene ID" value="ENSCRFG00000012237.1"/>
</dbReference>
<keyword evidence="3" id="KW-0272">Extracellular matrix</keyword>
<dbReference type="SMART" id="SM00282">
    <property type="entry name" value="LamG"/>
    <property type="match status" value="4"/>
</dbReference>
<dbReference type="InterPro" id="IPR002049">
    <property type="entry name" value="LE_dom"/>
</dbReference>
<evidence type="ECO:0000259" key="14">
    <source>
        <dbReference type="PROSITE" id="PS50025"/>
    </source>
</evidence>
<dbReference type="PANTHER" id="PTHR15036:SF67">
    <property type="entry name" value="LAMININ SUBUNIT ALPHA-LIKE PROTEIN"/>
    <property type="match status" value="1"/>
</dbReference>
<dbReference type="GO" id="GO:0005604">
    <property type="term" value="C:basement membrane"/>
    <property type="evidence" value="ECO:0007669"/>
    <property type="project" value="UniProtKB-SubCell"/>
</dbReference>
<dbReference type="Gene3D" id="2.60.120.200">
    <property type="match status" value="6"/>
</dbReference>
<sequence>WEVLASWGAWLSPHFHKKSMPSPLLGNGKHFQNTNPVTCKTFYQCSPFFFFFLLGVQECSTGFYRENKGLFAGRCVPCNCNGNSNRCQDGTGKCIDCQYNTAGEKCEHCKDGYFGDATQGSCRECPCPYTNRFASGCVANGEDIQCLCKEGYTGSRCERCATGYFGNPQKYGGFCQKCNCNNNGQLASCDHLTGECFNNDPKDVDPNEDCDSCDSCVITLLKDLSTIGDELQLIKSQLQNVHASTHTLEQMRDLETRIKDLKVLLNNYRSVVHNQGSKVDELETDFIELGRAINALQEKAEMNYKEAERLFNNFGQTHQKGKDLVSQIQVVVKNIQALLEQIAGTSGEGNNLPLGDASEELAEAQRMMAEMRNRNFGQLQAEAEKERAEAQRLLARVKNELQKYHQENRGLIKVVRDALNEYESKITDLREALNDATGQIKQAEGLNRDNTVLLEDIKVMLGLARSSLTQAKSVLGLLQESKEEYETLAAQLDGARKDMNEKVANLSSASKEPLVVRAEEHAKSLQDSAKRLEETKNSFRTDKLINCAVEASTAYDNIIGAIKAAEEAANQAGKAADSALSTVKREDLSGKAARLKTESSALMDQAQETKRTLQGTKKESGTRNESACSFLCVSGDIDSIITSARSMAENANSVTNSVLDDLVPIKEEVERIKSNYGSTQSARFNKALMEANSSVKNLTNQLPDLFSKIKSINQQLMPITNISENINRIRELIQQARDAANKVAIPMRFNGSSGVEVRPPSNLEDLKGYTSLSLFIQRPQQEPDTPQRANRFVLYLGNKDASKDYIGMAVKDGYLTCVYNLGGGDGEVRVQSLMTESKTEEAVMDQVTFERIYQYAKLKYIKAATSTSPDHENPRSASSGDSDMLLNLDPSSVVFYVGGYPPDFRPPRNLNYPRYEGCIELNSLNEHIISLYNFKRTFNLNTTDVQPCRRYKEETDQSYFEGTGYASVIAAERIAQQVRYEQTIETTADEGIVFFAANGDQFISVLIKNGHTVLRYKLDSETPKEIEAKNTVNDGTYQQVSNIHVFNFTEYYLGGVPSFLREHFNISTPPFRGCMKNVKNPSTASVVFDKTFGVSKKCSDDWKLVRSAAFSKDGTLSLSAADFPFPQDFQVGFGFQTMASTGTLLNYNLRSKAVDSPRSSNSQQSNRPIKFGGDNFEELHFMHFVCFPSLIILKLHFAKMLFFYVFSLGNRKDTTTNKIDLYWNMLTFHYRLHFSIDVRTRSSRGLIVFMEESSEDSYVALHISKGHIVFSLGSGEKQIKVKTSIKYNDGQWHTVVFSTDGKSARLVVDGLRAQHRKLATNAAISIKPPVYVGGLPPLKKQNIPMKSFKGCLRNFMVNGKVMNAPQQKNGVLPCLDVPMDTGIYFFNEGGYITIGKLIVFTIRPRSSTGILLHAGSRQDNYLTVYMKGGKVIAAGNSDAGEFQVSVSPKKPLSDGQWHTIAANLDTPWLPVEDPFFGCLWNITINDKHVSTRRISEVHGVVNLHGCPEE</sequence>
<dbReference type="Pfam" id="PF24973">
    <property type="entry name" value="EGF_LMN_ATRN"/>
    <property type="match status" value="1"/>
</dbReference>
<evidence type="ECO:0000313" key="16">
    <source>
        <dbReference type="Ensembl" id="ENSCRFP00000016439.1"/>
    </source>
</evidence>
<keyword evidence="4" id="KW-0732">Signal</keyword>
<feature type="domain" description="Laminin G" evidence="14">
    <location>
        <begin position="1205"/>
        <end position="1374"/>
    </location>
</feature>
<dbReference type="GO" id="GO:0030155">
    <property type="term" value="P:regulation of cell adhesion"/>
    <property type="evidence" value="ECO:0007669"/>
    <property type="project" value="InterPro"/>
</dbReference>
<dbReference type="Proteomes" id="UP000694396">
    <property type="component" value="Unplaced"/>
</dbReference>
<dbReference type="PANTHER" id="PTHR15036">
    <property type="entry name" value="PIKACHURIN-LIKE PROTEIN"/>
    <property type="match status" value="1"/>
</dbReference>
<dbReference type="PROSITE" id="PS50027">
    <property type="entry name" value="EGF_LAM_2"/>
    <property type="match status" value="2"/>
</dbReference>
<feature type="compositionally biased region" description="Basic and acidic residues" evidence="13">
    <location>
        <begin position="607"/>
        <end position="620"/>
    </location>
</feature>
<dbReference type="GO" id="GO:0005102">
    <property type="term" value="F:signaling receptor binding"/>
    <property type="evidence" value="ECO:0007669"/>
    <property type="project" value="InterPro"/>
</dbReference>
<dbReference type="FunFam" id="2.10.25.10:FF:000188">
    <property type="entry name" value="Laminin subunit gamma 2"/>
    <property type="match status" value="1"/>
</dbReference>
<dbReference type="Pfam" id="PF06008">
    <property type="entry name" value="Laminin_I"/>
    <property type="match status" value="1"/>
</dbReference>
<dbReference type="InterPro" id="IPR009254">
    <property type="entry name" value="Laminin_aI"/>
</dbReference>
<evidence type="ECO:0008006" key="18">
    <source>
        <dbReference type="Google" id="ProtNLM"/>
    </source>
</evidence>
<feature type="disulfide bond" evidence="11">
    <location>
        <begin position="125"/>
        <end position="137"/>
    </location>
</feature>
<dbReference type="CDD" id="cd00110">
    <property type="entry name" value="LamG"/>
    <property type="match status" value="4"/>
</dbReference>
<evidence type="ECO:0000259" key="15">
    <source>
        <dbReference type="PROSITE" id="PS50027"/>
    </source>
</evidence>
<name>A0A8C3XFQ0_9PASS</name>
<keyword evidence="10 11" id="KW-0424">Laminin EGF-like domain</keyword>
<feature type="coiled-coil region" evidence="12">
    <location>
        <begin position="354"/>
        <end position="446"/>
    </location>
</feature>
<feature type="coiled-coil region" evidence="12">
    <location>
        <begin position="478"/>
        <end position="542"/>
    </location>
</feature>
<feature type="region of interest" description="Disordered" evidence="13">
    <location>
        <begin position="594"/>
        <end position="620"/>
    </location>
</feature>
<dbReference type="Pfam" id="PF02210">
    <property type="entry name" value="Laminin_G_2"/>
    <property type="match status" value="4"/>
</dbReference>
<evidence type="ECO:0000256" key="8">
    <source>
        <dbReference type="ARBA" id="ARBA00023157"/>
    </source>
</evidence>
<dbReference type="FunFam" id="2.60.120.200:FF:000056">
    <property type="entry name" value="Laminin subunit alpha 3"/>
    <property type="match status" value="1"/>
</dbReference>
<evidence type="ECO:0000256" key="10">
    <source>
        <dbReference type="ARBA" id="ARBA00023292"/>
    </source>
</evidence>
<dbReference type="SMART" id="SM00180">
    <property type="entry name" value="EGF_Lam"/>
    <property type="match status" value="2"/>
</dbReference>
<keyword evidence="5" id="KW-0677">Repeat</keyword>